<evidence type="ECO:0000313" key="2">
    <source>
        <dbReference type="EMBL" id="GMG82575.1"/>
    </source>
</evidence>
<dbReference type="InterPro" id="IPR038255">
    <property type="entry name" value="PBS_linker_sf"/>
</dbReference>
<accession>A0ABQ6LH04</accession>
<dbReference type="EMBL" id="BSYI01000011">
    <property type="protein sequence ID" value="GMG82575.1"/>
    <property type="molecule type" value="Genomic_DNA"/>
</dbReference>
<sequence>MELIDTLGRALLGDRYDGSQTTIANEAGLALEVTLGGLFAGVSAATQHFDIAQDLAGGGPLTGPDSLIFDAGLEEPRTFDDDAADAFVGQLYRNAFGREADAAGLDYWSDALAAGDIGEHDLIAAFVLSPEAGLDIA</sequence>
<evidence type="ECO:0000313" key="3">
    <source>
        <dbReference type="Proteomes" id="UP001239909"/>
    </source>
</evidence>
<dbReference type="RefSeq" id="WP_285671360.1">
    <property type="nucleotide sequence ID" value="NZ_BSYI01000011.1"/>
</dbReference>
<feature type="domain" description="DUF4214" evidence="1">
    <location>
        <begin position="84"/>
        <end position="132"/>
    </location>
</feature>
<gene>
    <name evidence="2" type="ORF">LNKW23_17880</name>
</gene>
<keyword evidence="3" id="KW-1185">Reference proteome</keyword>
<reference evidence="2 3" key="1">
    <citation type="submission" date="2023-04" db="EMBL/GenBank/DDBJ databases">
        <title>Marinoamorphus aggregata gen. nov., sp. Nov., isolate from tissue of brittle star Ophioplocus japonicus.</title>
        <authorList>
            <person name="Kawano K."/>
            <person name="Sawayama S."/>
            <person name="Nakagawa S."/>
        </authorList>
    </citation>
    <scope>NUCLEOTIDE SEQUENCE [LARGE SCALE GENOMIC DNA]</scope>
    <source>
        <strain evidence="2 3">NKW23</strain>
    </source>
</reference>
<name>A0ABQ6LH04_9RHOB</name>
<organism evidence="2 3">
    <name type="scientific">Paralimibaculum aggregatum</name>
    <dbReference type="NCBI Taxonomy" id="3036245"/>
    <lineage>
        <taxon>Bacteria</taxon>
        <taxon>Pseudomonadati</taxon>
        <taxon>Pseudomonadota</taxon>
        <taxon>Alphaproteobacteria</taxon>
        <taxon>Rhodobacterales</taxon>
        <taxon>Paracoccaceae</taxon>
        <taxon>Paralimibaculum</taxon>
    </lineage>
</organism>
<evidence type="ECO:0000259" key="1">
    <source>
        <dbReference type="Pfam" id="PF13946"/>
    </source>
</evidence>
<dbReference type="Gene3D" id="1.10.3130.20">
    <property type="entry name" value="Phycobilisome linker domain"/>
    <property type="match status" value="1"/>
</dbReference>
<proteinExistence type="predicted"/>
<dbReference type="InterPro" id="IPR025282">
    <property type="entry name" value="DUF4214"/>
</dbReference>
<protein>
    <recommendedName>
        <fullName evidence="1">DUF4214 domain-containing protein</fullName>
    </recommendedName>
</protein>
<dbReference type="Pfam" id="PF13946">
    <property type="entry name" value="DUF4214"/>
    <property type="match status" value="1"/>
</dbReference>
<comment type="caution">
    <text evidence="2">The sequence shown here is derived from an EMBL/GenBank/DDBJ whole genome shotgun (WGS) entry which is preliminary data.</text>
</comment>
<dbReference type="Proteomes" id="UP001239909">
    <property type="component" value="Unassembled WGS sequence"/>
</dbReference>